<evidence type="ECO:0000313" key="1">
    <source>
        <dbReference type="EMBL" id="QTA87447.1"/>
    </source>
</evidence>
<accession>A0A975GN66</accession>
<sequence>MKFIWDLGFVIRDLGFVIWDLLFGICYFRFTRLRYLSEISETSKQKGWLL</sequence>
<evidence type="ECO:0000313" key="2">
    <source>
        <dbReference type="Proteomes" id="UP000663722"/>
    </source>
</evidence>
<reference evidence="1" key="1">
    <citation type="journal article" date="2021" name="Microb. Physiol.">
        <title>Proteogenomic Insights into the Physiology of Marine, Sulfate-Reducing, Filamentous Desulfonema limicola and Desulfonema magnum.</title>
        <authorList>
            <person name="Schnaars V."/>
            <person name="Wohlbrand L."/>
            <person name="Scheve S."/>
            <person name="Hinrichs C."/>
            <person name="Reinhardt R."/>
            <person name="Rabus R."/>
        </authorList>
    </citation>
    <scope>NUCLEOTIDE SEQUENCE</scope>
    <source>
        <strain evidence="1">4be13</strain>
    </source>
</reference>
<keyword evidence="2" id="KW-1185">Reference proteome</keyword>
<name>A0A975GN66_9BACT</name>
<proteinExistence type="predicted"/>
<dbReference type="KEGG" id="dmm:dnm_034810"/>
<dbReference type="AlphaFoldDB" id="A0A975GN66"/>
<dbReference type="Proteomes" id="UP000663722">
    <property type="component" value="Chromosome"/>
</dbReference>
<dbReference type="EMBL" id="CP061800">
    <property type="protein sequence ID" value="QTA87447.1"/>
    <property type="molecule type" value="Genomic_DNA"/>
</dbReference>
<gene>
    <name evidence="1" type="ORF">dnm_034810</name>
</gene>
<organism evidence="1 2">
    <name type="scientific">Desulfonema magnum</name>
    <dbReference type="NCBI Taxonomy" id="45655"/>
    <lineage>
        <taxon>Bacteria</taxon>
        <taxon>Pseudomonadati</taxon>
        <taxon>Thermodesulfobacteriota</taxon>
        <taxon>Desulfobacteria</taxon>
        <taxon>Desulfobacterales</taxon>
        <taxon>Desulfococcaceae</taxon>
        <taxon>Desulfonema</taxon>
    </lineage>
</organism>
<protein>
    <submittedName>
        <fullName evidence="1">Uncharacterized protein</fullName>
    </submittedName>
</protein>